<keyword evidence="2" id="KW-0596">Phosphopantetheine</keyword>
<dbReference type="InterPro" id="IPR013217">
    <property type="entry name" value="Methyltransf_12"/>
</dbReference>
<evidence type="ECO:0000256" key="4">
    <source>
        <dbReference type="ARBA" id="ARBA00022737"/>
    </source>
</evidence>
<gene>
    <name evidence="7" type="ORF">GCM10023205_25670</name>
</gene>
<evidence type="ECO:0000313" key="8">
    <source>
        <dbReference type="Proteomes" id="UP001500466"/>
    </source>
</evidence>
<name>A0ABP9H3B1_9ACTN</name>
<dbReference type="PROSITE" id="PS00455">
    <property type="entry name" value="AMP_BINDING"/>
    <property type="match status" value="4"/>
</dbReference>
<dbReference type="Gene3D" id="3.30.559.10">
    <property type="entry name" value="Chloramphenicol acetyltransferase-like domain"/>
    <property type="match status" value="4"/>
</dbReference>
<keyword evidence="8" id="KW-1185">Reference proteome</keyword>
<dbReference type="Pfam" id="PF00975">
    <property type="entry name" value="Thioesterase"/>
    <property type="match status" value="1"/>
</dbReference>
<dbReference type="EMBL" id="BAABHS010000008">
    <property type="protein sequence ID" value="GAA4961136.1"/>
    <property type="molecule type" value="Genomic_DNA"/>
</dbReference>
<evidence type="ECO:0000256" key="1">
    <source>
        <dbReference type="ARBA" id="ARBA00001957"/>
    </source>
</evidence>
<dbReference type="NCBIfam" id="NF003417">
    <property type="entry name" value="PRK04813.1"/>
    <property type="match status" value="5"/>
</dbReference>
<protein>
    <recommendedName>
        <fullName evidence="6">Carrier domain-containing protein</fullName>
    </recommendedName>
</protein>
<dbReference type="Gene3D" id="3.40.50.12780">
    <property type="entry name" value="N-terminal domain of ligase-like"/>
    <property type="match status" value="1"/>
</dbReference>
<dbReference type="InterPro" id="IPR045851">
    <property type="entry name" value="AMP-bd_C_sf"/>
</dbReference>
<organism evidence="7 8">
    <name type="scientific">Yinghuangia aomiensis</name>
    <dbReference type="NCBI Taxonomy" id="676205"/>
    <lineage>
        <taxon>Bacteria</taxon>
        <taxon>Bacillati</taxon>
        <taxon>Actinomycetota</taxon>
        <taxon>Actinomycetes</taxon>
        <taxon>Kitasatosporales</taxon>
        <taxon>Streptomycetaceae</taxon>
        <taxon>Yinghuangia</taxon>
    </lineage>
</organism>
<dbReference type="InterPro" id="IPR001031">
    <property type="entry name" value="Thioesterase"/>
</dbReference>
<feature type="domain" description="Carrier" evidence="6">
    <location>
        <begin position="4705"/>
        <end position="4784"/>
    </location>
</feature>
<dbReference type="InterPro" id="IPR006162">
    <property type="entry name" value="Ppantetheine_attach_site"/>
</dbReference>
<dbReference type="SUPFAM" id="SSF47336">
    <property type="entry name" value="ACP-like"/>
    <property type="match status" value="4"/>
</dbReference>
<evidence type="ECO:0000256" key="2">
    <source>
        <dbReference type="ARBA" id="ARBA00022450"/>
    </source>
</evidence>
<feature type="domain" description="Carrier" evidence="6">
    <location>
        <begin position="3610"/>
        <end position="3685"/>
    </location>
</feature>
<evidence type="ECO:0000313" key="7">
    <source>
        <dbReference type="EMBL" id="GAA4961136.1"/>
    </source>
</evidence>
<dbReference type="CDD" id="cd19540">
    <property type="entry name" value="LCL_NRPS-like"/>
    <property type="match status" value="1"/>
</dbReference>
<dbReference type="SUPFAM" id="SSF53335">
    <property type="entry name" value="S-adenosyl-L-methionine-dependent methyltransferases"/>
    <property type="match status" value="1"/>
</dbReference>
<dbReference type="Gene3D" id="3.40.50.1820">
    <property type="entry name" value="alpha/beta hydrolase"/>
    <property type="match status" value="2"/>
</dbReference>
<dbReference type="InterPro" id="IPR010071">
    <property type="entry name" value="AA_adenyl_dom"/>
</dbReference>
<feature type="region of interest" description="Disordered" evidence="5">
    <location>
        <begin position="993"/>
        <end position="1014"/>
    </location>
</feature>
<dbReference type="InterPro" id="IPR029063">
    <property type="entry name" value="SAM-dependent_MTases_sf"/>
</dbReference>
<dbReference type="Pfam" id="PF00501">
    <property type="entry name" value="AMP-binding"/>
    <property type="match status" value="4"/>
</dbReference>
<evidence type="ECO:0000256" key="3">
    <source>
        <dbReference type="ARBA" id="ARBA00022553"/>
    </source>
</evidence>
<dbReference type="SUPFAM" id="SSF53474">
    <property type="entry name" value="alpha/beta-Hydrolases"/>
    <property type="match status" value="1"/>
</dbReference>
<dbReference type="SMART" id="SM00823">
    <property type="entry name" value="PKS_PP"/>
    <property type="match status" value="4"/>
</dbReference>
<comment type="caution">
    <text evidence="7">The sequence shown here is derived from an EMBL/GenBank/DDBJ whole genome shotgun (WGS) entry which is preliminary data.</text>
</comment>
<dbReference type="InterPro" id="IPR042099">
    <property type="entry name" value="ANL_N_sf"/>
</dbReference>
<keyword evidence="3" id="KW-0597">Phosphoprotein</keyword>
<feature type="region of interest" description="Disordered" evidence="5">
    <location>
        <begin position="3045"/>
        <end position="3065"/>
    </location>
</feature>
<dbReference type="SUPFAM" id="SSF56801">
    <property type="entry name" value="Acetyl-CoA synthetase-like"/>
    <property type="match status" value="4"/>
</dbReference>
<feature type="domain" description="Carrier" evidence="6">
    <location>
        <begin position="1013"/>
        <end position="1088"/>
    </location>
</feature>
<dbReference type="Gene3D" id="1.10.1200.10">
    <property type="entry name" value="ACP-like"/>
    <property type="match status" value="2"/>
</dbReference>
<feature type="region of interest" description="Disordered" evidence="5">
    <location>
        <begin position="254"/>
        <end position="273"/>
    </location>
</feature>
<reference evidence="8" key="1">
    <citation type="journal article" date="2019" name="Int. J. Syst. Evol. Microbiol.">
        <title>The Global Catalogue of Microorganisms (GCM) 10K type strain sequencing project: providing services to taxonomists for standard genome sequencing and annotation.</title>
        <authorList>
            <consortium name="The Broad Institute Genomics Platform"/>
            <consortium name="The Broad Institute Genome Sequencing Center for Infectious Disease"/>
            <person name="Wu L."/>
            <person name="Ma J."/>
        </authorList>
    </citation>
    <scope>NUCLEOTIDE SEQUENCE [LARGE SCALE GENOMIC DNA]</scope>
    <source>
        <strain evidence="8">JCM 17986</strain>
    </source>
</reference>
<dbReference type="Gene3D" id="3.40.50.150">
    <property type="entry name" value="Vaccinia Virus protein VP39"/>
    <property type="match status" value="1"/>
</dbReference>
<dbReference type="CDD" id="cd05930">
    <property type="entry name" value="A_NRPS"/>
    <property type="match status" value="3"/>
</dbReference>
<dbReference type="InterPro" id="IPR025110">
    <property type="entry name" value="AMP-bd_C"/>
</dbReference>
<feature type="domain" description="Carrier" evidence="6">
    <location>
        <begin position="2087"/>
        <end position="2161"/>
    </location>
</feature>
<dbReference type="Pfam" id="PF08242">
    <property type="entry name" value="Methyltransf_12"/>
    <property type="match status" value="1"/>
</dbReference>
<dbReference type="NCBIfam" id="TIGR01733">
    <property type="entry name" value="AA-adenyl-dom"/>
    <property type="match status" value="4"/>
</dbReference>
<dbReference type="Pfam" id="PF00668">
    <property type="entry name" value="Condensation"/>
    <property type="match status" value="4"/>
</dbReference>
<dbReference type="CDD" id="cd02440">
    <property type="entry name" value="AdoMet_MTases"/>
    <property type="match status" value="1"/>
</dbReference>
<dbReference type="InterPro" id="IPR020845">
    <property type="entry name" value="AMP-binding_CS"/>
</dbReference>
<dbReference type="InterPro" id="IPR023213">
    <property type="entry name" value="CAT-like_dom_sf"/>
</dbReference>
<dbReference type="Proteomes" id="UP001500466">
    <property type="component" value="Unassembled WGS sequence"/>
</dbReference>
<dbReference type="PROSITE" id="PS00012">
    <property type="entry name" value="PHOSPHOPANTETHEINE"/>
    <property type="match status" value="4"/>
</dbReference>
<accession>A0ABP9H3B1</accession>
<feature type="compositionally biased region" description="Basic and acidic residues" evidence="5">
    <location>
        <begin position="993"/>
        <end position="1006"/>
    </location>
</feature>
<dbReference type="InterPro" id="IPR001242">
    <property type="entry name" value="Condensation_dom"/>
</dbReference>
<dbReference type="PROSITE" id="PS50075">
    <property type="entry name" value="CARRIER"/>
    <property type="match status" value="4"/>
</dbReference>
<dbReference type="Gene3D" id="3.30.300.30">
    <property type="match status" value="5"/>
</dbReference>
<dbReference type="InterPro" id="IPR029058">
    <property type="entry name" value="AB_hydrolase_fold"/>
</dbReference>
<dbReference type="CDD" id="cd19531">
    <property type="entry name" value="LCL_NRPS-like"/>
    <property type="match status" value="1"/>
</dbReference>
<feature type="region of interest" description="Disordered" evidence="5">
    <location>
        <begin position="2070"/>
        <end position="2089"/>
    </location>
</feature>
<dbReference type="InterPro" id="IPR036736">
    <property type="entry name" value="ACP-like_sf"/>
</dbReference>
<dbReference type="InterPro" id="IPR020806">
    <property type="entry name" value="PKS_PP-bd"/>
</dbReference>
<dbReference type="PANTHER" id="PTHR45527:SF1">
    <property type="entry name" value="FATTY ACID SYNTHASE"/>
    <property type="match status" value="1"/>
</dbReference>
<dbReference type="Pfam" id="PF00550">
    <property type="entry name" value="PP-binding"/>
    <property type="match status" value="4"/>
</dbReference>
<dbReference type="PANTHER" id="PTHR45527">
    <property type="entry name" value="NONRIBOSOMAL PEPTIDE SYNTHETASE"/>
    <property type="match status" value="1"/>
</dbReference>
<dbReference type="Gene3D" id="3.40.50.980">
    <property type="match status" value="6"/>
</dbReference>
<dbReference type="Pfam" id="PF13193">
    <property type="entry name" value="AMP-binding_C"/>
    <property type="match status" value="3"/>
</dbReference>
<proteinExistence type="predicted"/>
<sequence length="5036" mass="533577">MRQESSARDGRPADRRRELMKRLLAGKGLGGKAGGGIPARDRALGPAPLSYAQRSLWLHHQAHPGSTSYNGCLVVDLAGPLDAGALRTALHALVVRHELLRTVYRVADDGEPRQIVAEVPRLDVPLRDLSAIPADAWVQAADAAAAELASRPFDLAHDQPVRWELLRFAADRHALVQVVHHIAWDGGTWGVLSRDLAALYRATVEGTALPAVPEIQYADVAAWERARDSAAPEAGADTEGVAFWHERLASLPEAAELPADGPRPPVGDERGGRRTRRFAPELAGRLAAFATDAGTTPFTAALAAFAAVLRRHTGADDLPIGTLTMDRSRAEAARLIGNFNNTVVLRCDTAEPAGRTPTLTFRQLVGRTAETCSGAFAHQDVPFDRVLDAVRPARSPGRTPLFDVMFGLLAHELAAPEFPGVTAAWRHIHNGTTQFDLALECFLRPGSLVVEATYRQGLLAPHSVDVLLAHLEALLAAALDAPDTPLALLDAVAPPTRPDPVPVPDGGVAALIDRRIATASEAVAVIADRTLTYRELGARADEIRALLPQGALWTASGAADGRREPVIALALSRSADLPAALLAVLRAGAAYLPLDLNQPHERTALMLGDARPDAVLCDAATPADLPVPDGIPRVRIDGPSAAAAFAAPARPAPPGAAAYVIFTSGSTGRPKAVVGTQAALANRLWWGRGDAPRVRVAKSALAFIDGTTELLGGLVAGDTVVVADDATAADPAALAALVDRHRVQVVTVVPSLLATLLDTAAPGSLASVTTWISSGEALPAALADAVSARWPDAAIVNLYGCSEAAGDSLAHARTAAGSVPIGRPIANTRAYVLDAALRPVPDGVPGELYLAGTGLARGYLGRPAATAERFLPDPFAGPGTRMYRTGDRVRRGADGAVWFLGRTDQQVKIRGVRVEPGEVEARLLDLPGVARAAVAPVAGGDGAQALAAYLVPADGHTLEIDDVRTALAALVPSAMLPATFTLLAELPRNASGKVDRRALPRPRPGDRGPAGRAPADAREASVCALFADLLGVPQVGPDDDFFALGGHSLLAARLANRVRAVLGVEVSLADVFRAPTPHGLAAAAAEAAPARPPVRGTELPAPVPASFSQAGLFLEEQLRGPSAAYHLPLGLKLTGAVDLAALRAALVDVVGRHEALRTLLVADDGVLPVQRVLSPAEAATRLRCDVVDLATEPGTRLAAETTAAVARPFRLADDLPMRAAVFTAADATHLVLTLHHTAADRWSYGPLLADLAAAYTARAAGTAPSAVSAPALVTYAEYTAWQRALLGADAGSATDVAVRQLDFWSKALDGLPDEAALPADRPRPADPTLRGGAAEALVPPTVTAALRSLARAHGVGPSAVLQAGVAALLHRMGAGDDIALGVPVAGRTDEDLHDVVGLFVNTVVVRADLRGDPAFGALLDRVRDTSRAAFAHADVPFAWVVDRLAPPRVLGRHPLFQVSVAHHRADEVRLALPGIETAAYPPPTGAAMFDLDLRCVETDGDGIRIQAGYAADRFDHGTVADLLDRLVRLLADAAAAAGTPVSALGILTPDEHAALTAPPAAHPVPDLRVDERIAAQARATPEAVALVGPDGAEVRYRELLGNADRLAGLLAAEGIGAGAVVAVAVPRSTALVAALLGVLRSGAAYLPLDPEHPDARLADMLADAAPRCVVTTSGDAARFAGSGIRVIAVDDPAVAAFPADAAPPTTGGSPATAGDPAYVLYTSGSTGRPKGVVVSHRALANQLAWVQHAFPLAAGDRFLHKAPAGFDVAIWETFWPLAAGATVVVAEPGGQRDAAYLARLMDEQGVTAAHFVPPMLDALLAEWPPADPSQASAAPLRLLLCGGEALPPGIALRAAQVLGVRPHNTYGPTEAAITATSWTPPDDDGGADPRTVPIGAPVWNTGALVLDGRLAPVPAGVPGELYLTGAQLADGYLGRPGLTASRFTASPYGPPGSRMYRTGDLVRRRADGALEFLGRTDDQVKVRGVRIEPAEIEACLAAHPDVAAAVVAVRRAASGTPRLVAYAVPDPDAAPDTEALRAHLVDRLPEHLVPAVVVLVTALPLLPNGKTDRAALPDPAAGPAPAGPHTTPRTPEEAALAEVFAEVLGLPRVGVDDGFFTLGGDSIGATLLASRARTAGLPFTVRDVFRHPTVAALARTAAANRASADEASPEAARGAATAPGLAPEQFRALDRALGGAGVADVLPLSALQEGLLFHFLMDLADDTAQGIYTQQVVLDLDGPVDPAAMADAVRAVLEKYPNLRAGFVPLDDTTVQVIPQRWELPFRYADLTEAPSAAAAGPRPAAAFDAFAAAERDRPWDPARPPLIRFGLARTGDDRHRLVMTSQVLLIDGWSSGLVLTSLLAAYTDAQRELARPTTPFRTYLDWLRQRDADRSRAVWAAYLDGIAEPTRLAPAGHDADGVSAASAASAEEFVRTLPAGLTERLTARAREAGVTLGTVYECAWGLLLARLTGRDDCVFGALVSGRHPDVAGVETTVGLLFNTVPVRVRVRAGESPRALWRRVHDEKSELFDHPEPGLAELQAATGLGPLFDTFFVVQNLPLPATATRYGPDGALRVRGHEVRDATHYPVSMVVTPGAETTLRAMFHTGAFDRDEVELLADRFVRVMAGFADDPDAACARIGLLSPAEHDRALTTWNATGHDLPDVTVAELLEERAAAEPDAVALVFRPGATDAVTWTYRELNARANRIARLLAAHGAGPERVVALALPRTPDMVAALFAVLKTGAAYLPLELDLPAQRLALLLDDGAPVCVLTAQGVARDVPEHPTAARVLIDAPATAEHLLRLSDADPTDDERPGFTRADAHRMDHPAYIIYTSGTTGRPKGVVTPYRGLTNMQYNHRRHIFDPVVREAGRRLRIAHTVSFAFDMSWEELLWLVEGHEVHICDEQLRRDAHALTSYLDTHRIDVVNITPTYAQHLLDEGLLESRHRPCLVLLGGEAVSDTVWSALRDTPGVLGYNLYGPTEYTINTLGAGTDESTTPALGRPIHNTEVYVLDHHLRPVPQGTPGELYVAGAGLARAYHRNPAQTAARFVPNPFGPPGSRLYRTGDLTRHRPDGTLDYLGRTDHQTKIRGHRIEPTEIETVLTHHAEVTHSAVVPSPGPDGMPRLVAYVVADPEASAGADAAAEQLAEWQQIYDAEYHEIGTALFREDFAGWDSSYDGLPIPVEHMREWRDATVARIAGLAPADATRPRRILEIGVGTGLLLGRLAPDCAAYWATDFAAPVIAKLRRDIARDPELAAKVELRAQPAHDLSGLPRGFFDTVVVNSVAQYFPDAGYLTDVVRQALGLVVPGGAVFLGDLRDLRLARSFHTAIQLARTDNGADDADVRAAIERSLVWEKELLLDPGYFTALPSHVPGLAGVDVRIKRGRHHNELSRYRYDAVLYREADPCADDVATPSAPVPAGGAVEVSWADTGIGAVAALLDDGPADTVRVTGIPNARLAGEAAAARVLADGGSVAEARAARDAAHPDAVEPDALHELGARHGRPVSVTWSARPDGTCDAVFAPRDAAAPLSGAYAPGTPKPSLSAYTNNPAATREAGTLVPRLREYLRERLPDYMVPSAFVVLDRLPLTVNGKLDVRALPAPDAGARPVGRAPETAEEKAVCALFGEVLGVADVGADDDFFDLGGHSLLAARLAAKARSVLGVDLAIRDVFGAPTAAALAARMGPLADGDRAGARPVLAARPRLEEVPLSYAQRRLWLLGQFADARTAYHEPVAARLHGPLDRDALQAAVRDVAARHEALRTICVEAGEEAPDAAVGHDPGDRLTQRLVPVDHPAFEAEFVEVAAGSRAEAETRVTALISEAVRRPFDLAADPPLRVSVFTVAPDEHVLLSVFHHIVVDEWSIRPYAHDLAAAYGARRAGRAPEWAALPVQYADFTLWQRDLLGDPADPASRYNRQLAYWRNELSGIPQEIALPSDRPRPTRATYRGGTVETLLDTAVADRLRGIARSAGASSFMVMQSAVALLLHRMGAGDDIPLGSPVAGRDEEELAGLIGFFVNTVVARADVSGNPTFRDLLARLRDTDLRAFAHQDLPFERLVEALNPVRSQGRNPLFQVMVGYQNQAVGTVDFPGLRVEGARFTPPTAKFDLDFVFRETSETGVPVGPLEIAIEYASDLFDHATAERLLSRLVRVLERVAAAPDERIGSYDVLTPDEHRQVVAEWNATAHDLPNVTVAELLEERAAAEPDAVALVFRPGAADAVTWTYRELNARANRIARLLRAEGAGPERVVALGLPRTPDMVAALFAVLKTGAAYLPLELDLPAHRLALLIEDTSPVCVVGARSAADRLPDEAAALFLDDPDTATRLAALSDADPTDDERPGFTRADAHRMEHPAYIIYTSGTTGRPKGVVTPYRGLTNMQYNHRRHIFDPVVQEAGRRLRIAHTVSFAFDMSWEELLWLVEGHEVHICDEQLRRDAHALTAYLDTHHIDVVNITPTYAAQLVELGLLDAGHRPCLVLLGGEAVGGDVWSALRETPGVLGYNLYGPTEYTINTLGAGTDESTTPALGRPIHNTEVYVLDEHLRPVPPGVPGELYVSGAGLARAYHRAPAQTAARFVPNPFRAPGTRLYRTGDLTRHRPDGTLDYLGRTDHQTKIRGHRIEPTEIETVLTHHPDVAQAAVVPTADRLRLVAYVVGAVEPAALRAWSAERLPDYMVPSAVVPMDVLPLTVNGKLDRDALPEPDLADAVSARGPRDEDEAELCRIFAAVLGLPRVGVDDDFFALGGHSLLAVRLVSLIRGAGLSDDPAAVTVATVLTATTPAALAARLRDGRPRADAALAPLLALRPDGALPPLFCVHPGFGLAWPYAALLPYVEPERPVYGLQSPVVAGAEPAAGFAALAAEYLARVRRVQPRGPYHLLGWSFGGEMAFALAALLREAGEDVRFLAVLDAQPPAPLPSGEGRSGADGFGTDAALDHLARAVPGGDADVLTGLGDDVVARLIAARRLHEFLAPEAPLPAFDGDVLCVVAEGNARHTGAAAWRDRVTGTVSSHEVPYHHDDLLSRDAVGRIGPLLRDALAHRDTP</sequence>
<comment type="cofactor">
    <cofactor evidence="1">
        <name>pantetheine 4'-phosphate</name>
        <dbReference type="ChEBI" id="CHEBI:47942"/>
    </cofactor>
</comment>
<evidence type="ECO:0000256" key="5">
    <source>
        <dbReference type="SAM" id="MobiDB-lite"/>
    </source>
</evidence>
<dbReference type="InterPro" id="IPR000873">
    <property type="entry name" value="AMP-dep_synth/lig_dom"/>
</dbReference>
<dbReference type="InterPro" id="IPR009081">
    <property type="entry name" value="PP-bd_ACP"/>
</dbReference>
<keyword evidence="4" id="KW-0677">Repeat</keyword>
<dbReference type="Gene3D" id="2.30.38.10">
    <property type="entry name" value="Luciferase, Domain 3"/>
    <property type="match status" value="3"/>
</dbReference>
<dbReference type="SUPFAM" id="SSF52777">
    <property type="entry name" value="CoA-dependent acyltransferases"/>
    <property type="match status" value="8"/>
</dbReference>
<dbReference type="Gene3D" id="3.30.559.30">
    <property type="entry name" value="Nonribosomal peptide synthetase, condensation domain"/>
    <property type="match status" value="4"/>
</dbReference>
<evidence type="ECO:0000259" key="6">
    <source>
        <dbReference type="PROSITE" id="PS50075"/>
    </source>
</evidence>